<reference evidence="3 4" key="1">
    <citation type="submission" date="2018-02" db="EMBL/GenBank/DDBJ databases">
        <title>Comparative genomes isolates from brazilian mangrove.</title>
        <authorList>
            <person name="Araujo J.E."/>
            <person name="Taketani R.G."/>
            <person name="Silva M.C.P."/>
            <person name="Loureco M.V."/>
            <person name="Andreote F.D."/>
        </authorList>
    </citation>
    <scope>NUCLEOTIDE SEQUENCE [LARGE SCALE GENOMIC DNA]</scope>
    <source>
        <strain evidence="3 4">Hex-1 MGV</strain>
    </source>
</reference>
<evidence type="ECO:0000313" key="3">
    <source>
        <dbReference type="EMBL" id="PQO30340.1"/>
    </source>
</evidence>
<protein>
    <recommendedName>
        <fullName evidence="2">UPF0235 protein C5Y83_23530</fullName>
    </recommendedName>
</protein>
<dbReference type="RefSeq" id="WP_105332245.1">
    <property type="nucleotide sequence ID" value="NZ_PUHY01000014.1"/>
</dbReference>
<evidence type="ECO:0000256" key="1">
    <source>
        <dbReference type="ARBA" id="ARBA00010364"/>
    </source>
</evidence>
<organism evidence="3 4">
    <name type="scientific">Blastopirellula marina</name>
    <dbReference type="NCBI Taxonomy" id="124"/>
    <lineage>
        <taxon>Bacteria</taxon>
        <taxon>Pseudomonadati</taxon>
        <taxon>Planctomycetota</taxon>
        <taxon>Planctomycetia</taxon>
        <taxon>Pirellulales</taxon>
        <taxon>Pirellulaceae</taxon>
        <taxon>Blastopirellula</taxon>
    </lineage>
</organism>
<dbReference type="EMBL" id="PUHY01000014">
    <property type="protein sequence ID" value="PQO30340.1"/>
    <property type="molecule type" value="Genomic_DNA"/>
</dbReference>
<sequence>MNVNVQPHELGCVLEIKAQPGARKAELRGLQAGALKVCVTEVAEKGKANKAIITLLRKMFKLRGSQLEILSGETSSQKKLLIRNVSPDSLVQLLVAHGVTDE</sequence>
<dbReference type="Proteomes" id="UP000238322">
    <property type="component" value="Unassembled WGS sequence"/>
</dbReference>
<dbReference type="PANTHER" id="PTHR13420">
    <property type="entry name" value="UPF0235 PROTEIN C15ORF40"/>
    <property type="match status" value="1"/>
</dbReference>
<gene>
    <name evidence="3" type="ORF">C5Y83_23530</name>
</gene>
<dbReference type="OrthoDB" id="290224at2"/>
<dbReference type="SUPFAM" id="SSF69786">
    <property type="entry name" value="YggU-like"/>
    <property type="match status" value="1"/>
</dbReference>
<evidence type="ECO:0000256" key="2">
    <source>
        <dbReference type="HAMAP-Rule" id="MF_00634"/>
    </source>
</evidence>
<dbReference type="InterPro" id="IPR003746">
    <property type="entry name" value="DUF167"/>
</dbReference>
<dbReference type="Pfam" id="PF02594">
    <property type="entry name" value="DUF167"/>
    <property type="match status" value="1"/>
</dbReference>
<dbReference type="AlphaFoldDB" id="A0A2S8FE31"/>
<dbReference type="Gene3D" id="3.30.1200.10">
    <property type="entry name" value="YggU-like"/>
    <property type="match status" value="1"/>
</dbReference>
<proteinExistence type="inferred from homology"/>
<comment type="caution">
    <text evidence="3">The sequence shown here is derived from an EMBL/GenBank/DDBJ whole genome shotgun (WGS) entry which is preliminary data.</text>
</comment>
<dbReference type="HAMAP" id="MF_00634">
    <property type="entry name" value="UPF0235"/>
    <property type="match status" value="1"/>
</dbReference>
<dbReference type="InterPro" id="IPR036591">
    <property type="entry name" value="YggU-like_sf"/>
</dbReference>
<comment type="similarity">
    <text evidence="1 2">Belongs to the UPF0235 family.</text>
</comment>
<dbReference type="SMART" id="SM01152">
    <property type="entry name" value="DUF167"/>
    <property type="match status" value="1"/>
</dbReference>
<dbReference type="GO" id="GO:0005737">
    <property type="term" value="C:cytoplasm"/>
    <property type="evidence" value="ECO:0007669"/>
    <property type="project" value="TreeGrafter"/>
</dbReference>
<evidence type="ECO:0000313" key="4">
    <source>
        <dbReference type="Proteomes" id="UP000238322"/>
    </source>
</evidence>
<dbReference type="NCBIfam" id="TIGR00251">
    <property type="entry name" value="DUF167 family protein"/>
    <property type="match status" value="1"/>
</dbReference>
<accession>A0A2S8FE31</accession>
<name>A0A2S8FE31_9BACT</name>
<dbReference type="PANTHER" id="PTHR13420:SF7">
    <property type="entry name" value="UPF0235 PROTEIN C15ORF40"/>
    <property type="match status" value="1"/>
</dbReference>